<dbReference type="Proteomes" id="UP000424468">
    <property type="component" value="Chromosome"/>
</dbReference>
<sequence length="400" mass="49067">MFQKNDSKILTSDVKLINEQLKAVELDKNLKITIDKNIFFIKTFLKKLVDIKKIGSYAIENIYNFDEPPIIDLLALKYVNKEMYNTYFKETETKDHFDDCWVCELNEDILVSLRKKFKIEKNIQIEWNTKKYFYGPDIRKDFFIHNDSIKMDYYEKEKIIFTIMIRTGIIHNEYPVILCMKNMYFKSNAIEYVKTFKTLNKLTIRKLEILFFYIRLNFRNKFDAQQRLMMRILVMSDLQTQLFRNVFFKKWITTVFYFLFTNAKVVDNLFETNKIYYRKHKKFVQLYSSFKLKNLKWVFHNTYLSTKDFLDKYLYEVEDWINDKTYIKKPLHFWYDSNPYIQNSNYSSSFTMKKDKKIYDNLELKFYSKEVYPSDKNIGIFLVWLKFYEFEILPIREEEN</sequence>
<gene>
    <name evidence="1" type="ORF">STABA_v1c04710</name>
</gene>
<protein>
    <submittedName>
        <fullName evidence="1">Uncharacterized protein</fullName>
    </submittedName>
</protein>
<evidence type="ECO:0000313" key="2">
    <source>
        <dbReference type="Proteomes" id="UP000424468"/>
    </source>
</evidence>
<dbReference type="EMBL" id="CP046276">
    <property type="protein sequence ID" value="QGS51834.1"/>
    <property type="molecule type" value="Genomic_DNA"/>
</dbReference>
<keyword evidence="2" id="KW-1185">Reference proteome</keyword>
<organism evidence="1 2">
    <name type="scientific">Spiroplasma tabanidicola</name>
    <dbReference type="NCBI Taxonomy" id="324079"/>
    <lineage>
        <taxon>Bacteria</taxon>
        <taxon>Bacillati</taxon>
        <taxon>Mycoplasmatota</taxon>
        <taxon>Mollicutes</taxon>
        <taxon>Entomoplasmatales</taxon>
        <taxon>Spiroplasmataceae</taxon>
        <taxon>Spiroplasma</taxon>
    </lineage>
</organism>
<name>A0A6I6CCY2_9MOLU</name>
<evidence type="ECO:0000313" key="1">
    <source>
        <dbReference type="EMBL" id="QGS51834.1"/>
    </source>
</evidence>
<dbReference type="RefSeq" id="WP_156006194.1">
    <property type="nucleotide sequence ID" value="NZ_CP046276.1"/>
</dbReference>
<accession>A0A6I6CCY2</accession>
<dbReference type="AlphaFoldDB" id="A0A6I6CCY2"/>
<proteinExistence type="predicted"/>
<reference evidence="1 2" key="1">
    <citation type="submission" date="2019-11" db="EMBL/GenBank/DDBJ databases">
        <title>Complete genome sequence of Spiroplasma tabanidicola TAUS-1 (DSM 22603).</title>
        <authorList>
            <person name="Huang C.-T."/>
            <person name="Lin Y.-C."/>
            <person name="Kuo C.-H."/>
        </authorList>
    </citation>
    <scope>NUCLEOTIDE SEQUENCE [LARGE SCALE GENOMIC DNA]</scope>
    <source>
        <strain evidence="1 2">TAUS-1</strain>
    </source>
</reference>
<dbReference type="OrthoDB" id="388054at2"/>
<dbReference type="KEGG" id="stab:STABA_v1c04710"/>